<evidence type="ECO:0000259" key="5">
    <source>
        <dbReference type="PROSITE" id="PS50871"/>
    </source>
</evidence>
<sequence>MFILAFALSVLWSHCQRFSVIGSGRHVTTTYHRWNNIKAAAAILLITALETERRRAKKISTSKSNMSETGIFTAPVAGVYYLTFFYHSVGHPWLTLFKNGEMIVKSSAHPPPPDGANNGGNAVVLDLQQGDQVYVSLQANRSIWAGDDHTSFSGFLLS</sequence>
<keyword evidence="3 4" id="KW-0732">Signal</keyword>
<dbReference type="PANTHER" id="PTHR22923">
    <property type="entry name" value="CEREBELLIN-RELATED"/>
    <property type="match status" value="1"/>
</dbReference>
<dbReference type="InterPro" id="IPR008983">
    <property type="entry name" value="Tumour_necrosis_fac-like_dom"/>
</dbReference>
<feature type="chain" id="PRO_5025485586" description="C1q domain-containing protein" evidence="4">
    <location>
        <begin position="18"/>
        <end position="158"/>
    </location>
</feature>
<proteinExistence type="predicted"/>
<dbReference type="Gene3D" id="2.60.120.40">
    <property type="match status" value="1"/>
</dbReference>
<feature type="signal peptide" evidence="4">
    <location>
        <begin position="1"/>
        <end position="17"/>
    </location>
</feature>
<dbReference type="Proteomes" id="UP000472265">
    <property type="component" value="Chromosome 10"/>
</dbReference>
<protein>
    <recommendedName>
        <fullName evidence="5">C1q domain-containing protein</fullName>
    </recommendedName>
</protein>
<dbReference type="AlphaFoldDB" id="A0A671VTS8"/>
<reference evidence="6" key="2">
    <citation type="submission" date="2025-08" db="UniProtKB">
        <authorList>
            <consortium name="Ensembl"/>
        </authorList>
    </citation>
    <scope>IDENTIFICATION</scope>
</reference>
<feature type="domain" description="C1q" evidence="5">
    <location>
        <begin position="18"/>
        <end position="158"/>
    </location>
</feature>
<keyword evidence="7" id="KW-1185">Reference proteome</keyword>
<dbReference type="InParanoid" id="A0A671VTS8"/>
<name>A0A671VTS8_SPAAU</name>
<dbReference type="Ensembl" id="ENSSAUT00010031931.1">
    <property type="protein sequence ID" value="ENSSAUP00010030293.1"/>
    <property type="gene ID" value="ENSSAUG00010012980.1"/>
</dbReference>
<dbReference type="SUPFAM" id="SSF49842">
    <property type="entry name" value="TNF-like"/>
    <property type="match status" value="1"/>
</dbReference>
<dbReference type="InterPro" id="IPR001073">
    <property type="entry name" value="C1q_dom"/>
</dbReference>
<evidence type="ECO:0000256" key="4">
    <source>
        <dbReference type="SAM" id="SignalP"/>
    </source>
</evidence>
<evidence type="ECO:0000313" key="7">
    <source>
        <dbReference type="Proteomes" id="UP000472265"/>
    </source>
</evidence>
<dbReference type="InterPro" id="IPR050822">
    <property type="entry name" value="Cerebellin_Synaptic_Org"/>
</dbReference>
<keyword evidence="2" id="KW-0964">Secreted</keyword>
<evidence type="ECO:0000256" key="2">
    <source>
        <dbReference type="ARBA" id="ARBA00022525"/>
    </source>
</evidence>
<evidence type="ECO:0000256" key="3">
    <source>
        <dbReference type="ARBA" id="ARBA00022729"/>
    </source>
</evidence>
<dbReference type="GO" id="GO:0005576">
    <property type="term" value="C:extracellular region"/>
    <property type="evidence" value="ECO:0007669"/>
    <property type="project" value="UniProtKB-SubCell"/>
</dbReference>
<dbReference type="PANTHER" id="PTHR22923:SF102">
    <property type="entry name" value="CEREBELLIN 13-RELATED"/>
    <property type="match status" value="1"/>
</dbReference>
<dbReference type="PROSITE" id="PS50871">
    <property type="entry name" value="C1Q"/>
    <property type="match status" value="1"/>
</dbReference>
<reference evidence="6" key="1">
    <citation type="submission" date="2021-04" db="EMBL/GenBank/DDBJ databases">
        <authorList>
            <consortium name="Wellcome Sanger Institute Data Sharing"/>
        </authorList>
    </citation>
    <scope>NUCLEOTIDE SEQUENCE [LARGE SCALE GENOMIC DNA]</scope>
</reference>
<evidence type="ECO:0000256" key="1">
    <source>
        <dbReference type="ARBA" id="ARBA00004613"/>
    </source>
</evidence>
<organism evidence="6 7">
    <name type="scientific">Sparus aurata</name>
    <name type="common">Gilthead sea bream</name>
    <dbReference type="NCBI Taxonomy" id="8175"/>
    <lineage>
        <taxon>Eukaryota</taxon>
        <taxon>Metazoa</taxon>
        <taxon>Chordata</taxon>
        <taxon>Craniata</taxon>
        <taxon>Vertebrata</taxon>
        <taxon>Euteleostomi</taxon>
        <taxon>Actinopterygii</taxon>
        <taxon>Neopterygii</taxon>
        <taxon>Teleostei</taxon>
        <taxon>Neoteleostei</taxon>
        <taxon>Acanthomorphata</taxon>
        <taxon>Eupercaria</taxon>
        <taxon>Spariformes</taxon>
        <taxon>Sparidae</taxon>
        <taxon>Sparus</taxon>
    </lineage>
</organism>
<reference evidence="6" key="3">
    <citation type="submission" date="2025-09" db="UniProtKB">
        <authorList>
            <consortium name="Ensembl"/>
        </authorList>
    </citation>
    <scope>IDENTIFICATION</scope>
</reference>
<evidence type="ECO:0000313" key="6">
    <source>
        <dbReference type="Ensembl" id="ENSSAUP00010030293.1"/>
    </source>
</evidence>
<dbReference type="SMART" id="SM00110">
    <property type="entry name" value="C1Q"/>
    <property type="match status" value="1"/>
</dbReference>
<dbReference type="PRINTS" id="PR00007">
    <property type="entry name" value="COMPLEMNTC1Q"/>
</dbReference>
<accession>A0A671VTS8</accession>
<dbReference type="GeneTree" id="ENSGT00980000199396"/>
<comment type="subcellular location">
    <subcellularLocation>
        <location evidence="1">Secreted</location>
    </subcellularLocation>
</comment>
<dbReference type="Pfam" id="PF00386">
    <property type="entry name" value="C1q"/>
    <property type="match status" value="1"/>
</dbReference>